<feature type="domain" description="STAS" evidence="1">
    <location>
        <begin position="1"/>
        <end position="102"/>
    </location>
</feature>
<dbReference type="PANTHER" id="PTHR33495">
    <property type="entry name" value="ANTI-SIGMA FACTOR ANTAGONIST TM_1081-RELATED-RELATED"/>
    <property type="match status" value="1"/>
</dbReference>
<dbReference type="EMBL" id="JBHSAX010000005">
    <property type="protein sequence ID" value="MFC3961428.1"/>
    <property type="molecule type" value="Genomic_DNA"/>
</dbReference>
<dbReference type="PANTHER" id="PTHR33495:SF2">
    <property type="entry name" value="ANTI-SIGMA FACTOR ANTAGONIST TM_1081-RELATED"/>
    <property type="match status" value="1"/>
</dbReference>
<dbReference type="Gene3D" id="3.30.750.24">
    <property type="entry name" value="STAS domain"/>
    <property type="match status" value="1"/>
</dbReference>
<keyword evidence="3" id="KW-1185">Reference proteome</keyword>
<sequence length="102" mass="10961">MADCVVVRVEGELDAAGYPEFSSVLERAVRTGGRCVVVDLRPTRFLSIRAATMLGSVKQRTSGSGSELRLVAGRADVERALEVTGVRPLFRSYSSMRDALAG</sequence>
<gene>
    <name evidence="2" type="ORF">ACFO0B_05430</name>
</gene>
<accession>A0ABV8DNK2</accession>
<dbReference type="InterPro" id="IPR002645">
    <property type="entry name" value="STAS_dom"/>
</dbReference>
<dbReference type="Proteomes" id="UP001595696">
    <property type="component" value="Unassembled WGS sequence"/>
</dbReference>
<dbReference type="CDD" id="cd07043">
    <property type="entry name" value="STAS_anti-anti-sigma_factors"/>
    <property type="match status" value="1"/>
</dbReference>
<proteinExistence type="predicted"/>
<dbReference type="PROSITE" id="PS50801">
    <property type="entry name" value="STAS"/>
    <property type="match status" value="1"/>
</dbReference>
<dbReference type="Pfam" id="PF01740">
    <property type="entry name" value="STAS"/>
    <property type="match status" value="1"/>
</dbReference>
<protein>
    <submittedName>
        <fullName evidence="2">STAS domain-containing protein</fullName>
    </submittedName>
</protein>
<dbReference type="InterPro" id="IPR036513">
    <property type="entry name" value="STAS_dom_sf"/>
</dbReference>
<reference evidence="3" key="1">
    <citation type="journal article" date="2019" name="Int. J. Syst. Evol. Microbiol.">
        <title>The Global Catalogue of Microorganisms (GCM) 10K type strain sequencing project: providing services to taxonomists for standard genome sequencing and annotation.</title>
        <authorList>
            <consortium name="The Broad Institute Genomics Platform"/>
            <consortium name="The Broad Institute Genome Sequencing Center for Infectious Disease"/>
            <person name="Wu L."/>
            <person name="Ma J."/>
        </authorList>
    </citation>
    <scope>NUCLEOTIDE SEQUENCE [LARGE SCALE GENOMIC DNA]</scope>
    <source>
        <strain evidence="3">CGMCC 4.7330</strain>
    </source>
</reference>
<dbReference type="RefSeq" id="WP_378611182.1">
    <property type="nucleotide sequence ID" value="NZ_JBHSAX010000005.1"/>
</dbReference>
<comment type="caution">
    <text evidence="2">The sequence shown here is derived from an EMBL/GenBank/DDBJ whole genome shotgun (WGS) entry which is preliminary data.</text>
</comment>
<dbReference type="SUPFAM" id="SSF52091">
    <property type="entry name" value="SpoIIaa-like"/>
    <property type="match status" value="1"/>
</dbReference>
<evidence type="ECO:0000259" key="1">
    <source>
        <dbReference type="PROSITE" id="PS50801"/>
    </source>
</evidence>
<evidence type="ECO:0000313" key="2">
    <source>
        <dbReference type="EMBL" id="MFC3961428.1"/>
    </source>
</evidence>
<organism evidence="2 3">
    <name type="scientific">Nocardia jiangsuensis</name>
    <dbReference type="NCBI Taxonomy" id="1691563"/>
    <lineage>
        <taxon>Bacteria</taxon>
        <taxon>Bacillati</taxon>
        <taxon>Actinomycetota</taxon>
        <taxon>Actinomycetes</taxon>
        <taxon>Mycobacteriales</taxon>
        <taxon>Nocardiaceae</taxon>
        <taxon>Nocardia</taxon>
    </lineage>
</organism>
<evidence type="ECO:0000313" key="3">
    <source>
        <dbReference type="Proteomes" id="UP001595696"/>
    </source>
</evidence>
<name>A0ABV8DNK2_9NOCA</name>